<dbReference type="RefSeq" id="WP_013177693.1">
    <property type="nucleotide sequence ID" value="NC_014221.1"/>
</dbReference>
<comment type="subcellular location">
    <subcellularLocation>
        <location evidence="1 9">Cell membrane</location>
        <topology evidence="1 9">Multi-pass membrane protein</topology>
    </subcellularLocation>
</comment>
<evidence type="ECO:0000259" key="10">
    <source>
        <dbReference type="PROSITE" id="PS50928"/>
    </source>
</evidence>
<reference evidence="12" key="1">
    <citation type="submission" date="2010-05" db="EMBL/GenBank/DDBJ databases">
        <title>The complete genome of Truepera radiovictris DSM 17093.</title>
        <authorList>
            <consortium name="US DOE Joint Genome Institute (JGI-PGF)"/>
            <person name="Lucas S."/>
            <person name="Copeland A."/>
            <person name="Lapidus A."/>
            <person name="Glavina del Rio T."/>
            <person name="Dalin E."/>
            <person name="Tice H."/>
            <person name="Bruce D."/>
            <person name="Goodwin L."/>
            <person name="Pitluck S."/>
            <person name="Kyrpides N."/>
            <person name="Mavromatis K."/>
            <person name="Ovchinnikova G."/>
            <person name="Munk A.C."/>
            <person name="Detter J.C."/>
            <person name="Han C."/>
            <person name="Tapia R."/>
            <person name="Land M."/>
            <person name="Hauser L."/>
            <person name="Markowitz V."/>
            <person name="Cheng J.-F."/>
            <person name="Hugenholtz P."/>
            <person name="Woyke T."/>
            <person name="Wu D."/>
            <person name="Tindall B."/>
            <person name="Pomrenke H.G."/>
            <person name="Brambilla E."/>
            <person name="Klenk H.-P."/>
            <person name="Eisen J.A."/>
        </authorList>
    </citation>
    <scope>NUCLEOTIDE SEQUENCE [LARGE SCALE GENOMIC DNA]</scope>
    <source>
        <strain evidence="12">DSM 17093 / CIP 108686 / LMG 22925 / RQ-24</strain>
    </source>
</reference>
<dbReference type="KEGG" id="tra:Trad_1200"/>
<sequence>MSCSLNRLHPRRLGALPGALLALTCLSHAFAQVDRNRFLIIPYGWLRFLIGFVLIAGGVALASYLYGRATKPGKAGNYAVTAVTHLFIWVVIILTLYPVINLLAVSFNRVNNLNQPPPREGWLLVRAGILPDPNNFSLVQYRTVLSETHLLPIQWVLLGLLLVAGLVLIALNLARRFSFEGRALERASKIAGWALILGAVALVISITNDQFYSINEQGQRVPSGSNRKVVLYIRNTLLVSGITGLFAVLISTTAGYAFARMRFEGRYGVLLAFIFVQMFPGFMALVAIFYLMSYLGLLNTFTGLILAYSGGAIAFASWIFKGYLESISPSLEEAAMVDGATRWGAFWRIILPISVPMLLFIFLLQFIGTYSEFILANTLLTGDDRWTIGIGLRAFTSGQFATQWGTLTASAVLGSLPILIIFYSFQNALTGQYQAGGVKG</sequence>
<dbReference type="InterPro" id="IPR050901">
    <property type="entry name" value="BP-dep_ABC_trans_perm"/>
</dbReference>
<feature type="transmembrane region" description="Helical" evidence="9">
    <location>
        <begin position="304"/>
        <end position="324"/>
    </location>
</feature>
<dbReference type="OrthoDB" id="9794684at2"/>
<keyword evidence="4" id="KW-1003">Cell membrane</keyword>
<evidence type="ECO:0000256" key="7">
    <source>
        <dbReference type="ARBA" id="ARBA00022989"/>
    </source>
</evidence>
<dbReference type="STRING" id="649638.Trad_1200"/>
<dbReference type="SUPFAM" id="SSF161098">
    <property type="entry name" value="MetI-like"/>
    <property type="match status" value="1"/>
</dbReference>
<feature type="transmembrane region" description="Helical" evidence="9">
    <location>
        <begin position="78"/>
        <end position="100"/>
    </location>
</feature>
<keyword evidence="12" id="KW-1185">Reference proteome</keyword>
<evidence type="ECO:0000256" key="3">
    <source>
        <dbReference type="ARBA" id="ARBA00022448"/>
    </source>
</evidence>
<dbReference type="GO" id="GO:0015423">
    <property type="term" value="F:ABC-type maltose transporter activity"/>
    <property type="evidence" value="ECO:0007669"/>
    <property type="project" value="TreeGrafter"/>
</dbReference>
<keyword evidence="3 9" id="KW-0813">Transport</keyword>
<dbReference type="Gene3D" id="1.10.3720.10">
    <property type="entry name" value="MetI-like"/>
    <property type="match status" value="1"/>
</dbReference>
<reference evidence="11 12" key="2">
    <citation type="journal article" date="2011" name="Stand. Genomic Sci.">
        <title>Complete genome sequence of Truepera radiovictrix type strain (RQ-24).</title>
        <authorList>
            <person name="Ivanova N."/>
            <person name="Rohde C."/>
            <person name="Munk C."/>
            <person name="Nolan M."/>
            <person name="Lucas S."/>
            <person name="Del Rio T.G."/>
            <person name="Tice H."/>
            <person name="Deshpande S."/>
            <person name="Cheng J.F."/>
            <person name="Tapia R."/>
            <person name="Han C."/>
            <person name="Goodwin L."/>
            <person name="Pitluck S."/>
            <person name="Liolios K."/>
            <person name="Mavromatis K."/>
            <person name="Mikhailova N."/>
            <person name="Pati A."/>
            <person name="Chen A."/>
            <person name="Palaniappan K."/>
            <person name="Land M."/>
            <person name="Hauser L."/>
            <person name="Chang Y.J."/>
            <person name="Jeffries C.D."/>
            <person name="Brambilla E."/>
            <person name="Rohde M."/>
            <person name="Goker M."/>
            <person name="Tindall B.J."/>
            <person name="Woyke T."/>
            <person name="Bristow J."/>
            <person name="Eisen J.A."/>
            <person name="Markowitz V."/>
            <person name="Hugenholtz P."/>
            <person name="Kyrpides N.C."/>
            <person name="Klenk H.P."/>
            <person name="Lapidus A."/>
        </authorList>
    </citation>
    <scope>NUCLEOTIDE SEQUENCE [LARGE SCALE GENOMIC DNA]</scope>
    <source>
        <strain evidence="12">DSM 17093 / CIP 108686 / LMG 22925 / RQ-24</strain>
    </source>
</reference>
<evidence type="ECO:0000313" key="12">
    <source>
        <dbReference type="Proteomes" id="UP000000379"/>
    </source>
</evidence>
<feature type="transmembrane region" description="Helical" evidence="9">
    <location>
        <begin position="345"/>
        <end position="367"/>
    </location>
</feature>
<evidence type="ECO:0000256" key="5">
    <source>
        <dbReference type="ARBA" id="ARBA00022597"/>
    </source>
</evidence>
<evidence type="ECO:0000256" key="2">
    <source>
        <dbReference type="ARBA" id="ARBA00009047"/>
    </source>
</evidence>
<dbReference type="Proteomes" id="UP000000379">
    <property type="component" value="Chromosome"/>
</dbReference>
<protein>
    <submittedName>
        <fullName evidence="11">Binding-protein-dependent transport systems inner membrane component</fullName>
    </submittedName>
</protein>
<dbReference type="Pfam" id="PF00528">
    <property type="entry name" value="BPD_transp_1"/>
    <property type="match status" value="1"/>
</dbReference>
<name>D7CW60_TRURR</name>
<dbReference type="PANTHER" id="PTHR32243">
    <property type="entry name" value="MALTOSE TRANSPORT SYSTEM PERMEASE-RELATED"/>
    <property type="match status" value="1"/>
</dbReference>
<keyword evidence="7 9" id="KW-1133">Transmembrane helix</keyword>
<organism evidence="11 12">
    <name type="scientific">Truepera radiovictrix (strain DSM 17093 / CIP 108686 / LMG 22925 / RQ-24)</name>
    <dbReference type="NCBI Taxonomy" id="649638"/>
    <lineage>
        <taxon>Bacteria</taxon>
        <taxon>Thermotogati</taxon>
        <taxon>Deinococcota</taxon>
        <taxon>Deinococci</taxon>
        <taxon>Trueperales</taxon>
        <taxon>Trueperaceae</taxon>
        <taxon>Truepera</taxon>
    </lineage>
</organism>
<keyword evidence="6 9" id="KW-0812">Transmembrane</keyword>
<feature type="transmembrane region" description="Helical" evidence="9">
    <location>
        <begin position="270"/>
        <end position="292"/>
    </location>
</feature>
<keyword evidence="5" id="KW-0762">Sugar transport</keyword>
<dbReference type="InterPro" id="IPR035906">
    <property type="entry name" value="MetI-like_sf"/>
</dbReference>
<evidence type="ECO:0000256" key="8">
    <source>
        <dbReference type="ARBA" id="ARBA00023136"/>
    </source>
</evidence>
<feature type="transmembrane region" description="Helical" evidence="9">
    <location>
        <begin position="153"/>
        <end position="174"/>
    </location>
</feature>
<feature type="transmembrane region" description="Helical" evidence="9">
    <location>
        <begin position="237"/>
        <end position="258"/>
    </location>
</feature>
<feature type="transmembrane region" description="Helical" evidence="9">
    <location>
        <begin position="404"/>
        <end position="425"/>
    </location>
</feature>
<dbReference type="HOGENOM" id="CLU_016047_1_2_0"/>
<feature type="transmembrane region" description="Helical" evidence="9">
    <location>
        <begin position="186"/>
        <end position="206"/>
    </location>
</feature>
<keyword evidence="8 9" id="KW-0472">Membrane</keyword>
<evidence type="ECO:0000256" key="6">
    <source>
        <dbReference type="ARBA" id="ARBA00022692"/>
    </source>
</evidence>
<dbReference type="CDD" id="cd06261">
    <property type="entry name" value="TM_PBP2"/>
    <property type="match status" value="1"/>
</dbReference>
<evidence type="ECO:0000313" key="11">
    <source>
        <dbReference type="EMBL" id="ADI14323.1"/>
    </source>
</evidence>
<feature type="domain" description="ABC transmembrane type-1" evidence="10">
    <location>
        <begin position="233"/>
        <end position="425"/>
    </location>
</feature>
<evidence type="ECO:0000256" key="4">
    <source>
        <dbReference type="ARBA" id="ARBA00022475"/>
    </source>
</evidence>
<comment type="similarity">
    <text evidence="2">Belongs to the binding-protein-dependent transport system permease family. MalFG subfamily.</text>
</comment>
<dbReference type="PROSITE" id="PS50928">
    <property type="entry name" value="ABC_TM1"/>
    <property type="match status" value="1"/>
</dbReference>
<dbReference type="GO" id="GO:0005886">
    <property type="term" value="C:plasma membrane"/>
    <property type="evidence" value="ECO:0007669"/>
    <property type="project" value="UniProtKB-SubCell"/>
</dbReference>
<dbReference type="InterPro" id="IPR000515">
    <property type="entry name" value="MetI-like"/>
</dbReference>
<accession>D7CW60</accession>
<gene>
    <name evidence="11" type="ordered locus">Trad_1200</name>
</gene>
<dbReference type="EMBL" id="CP002049">
    <property type="protein sequence ID" value="ADI14323.1"/>
    <property type="molecule type" value="Genomic_DNA"/>
</dbReference>
<dbReference type="PANTHER" id="PTHR32243:SF50">
    <property type="entry name" value="MALTOSE_MALTODEXTRIN TRANSPORT SYSTEM PERMEASE PROTEIN MALG"/>
    <property type="match status" value="1"/>
</dbReference>
<evidence type="ECO:0000256" key="9">
    <source>
        <dbReference type="RuleBase" id="RU363032"/>
    </source>
</evidence>
<proteinExistence type="inferred from homology"/>
<dbReference type="GO" id="GO:0042956">
    <property type="term" value="P:maltodextrin transmembrane transport"/>
    <property type="evidence" value="ECO:0007669"/>
    <property type="project" value="TreeGrafter"/>
</dbReference>
<dbReference type="AlphaFoldDB" id="D7CW60"/>
<evidence type="ECO:0000256" key="1">
    <source>
        <dbReference type="ARBA" id="ARBA00004651"/>
    </source>
</evidence>
<feature type="transmembrane region" description="Helical" evidence="9">
    <location>
        <begin position="45"/>
        <end position="66"/>
    </location>
</feature>
<dbReference type="eggNOG" id="COG3833">
    <property type="taxonomic scope" value="Bacteria"/>
</dbReference>